<evidence type="ECO:0000313" key="3">
    <source>
        <dbReference type="Proteomes" id="UP000287547"/>
    </source>
</evidence>
<comment type="caution">
    <text evidence="2">The sequence shown here is derived from an EMBL/GenBank/DDBJ whole genome shotgun (WGS) entry which is preliminary data.</text>
</comment>
<dbReference type="RefSeq" id="WP_037265414.1">
    <property type="nucleotide sequence ID" value="NZ_QHKI01000052.1"/>
</dbReference>
<keyword evidence="1" id="KW-1133">Transmembrane helix</keyword>
<keyword evidence="1" id="KW-0472">Membrane</keyword>
<organism evidence="2 3">
    <name type="scientific">Kibdelosporangium aridum</name>
    <dbReference type="NCBI Taxonomy" id="2030"/>
    <lineage>
        <taxon>Bacteria</taxon>
        <taxon>Bacillati</taxon>
        <taxon>Actinomycetota</taxon>
        <taxon>Actinomycetes</taxon>
        <taxon>Pseudonocardiales</taxon>
        <taxon>Pseudonocardiaceae</taxon>
        <taxon>Kibdelosporangium</taxon>
    </lineage>
</organism>
<gene>
    <name evidence="2" type="ORF">DMH04_40030</name>
</gene>
<dbReference type="AlphaFoldDB" id="A0A428YWA5"/>
<dbReference type="OrthoDB" id="4773470at2"/>
<reference evidence="2 3" key="1">
    <citation type="submission" date="2018-05" db="EMBL/GenBank/DDBJ databases">
        <title>Evolution of GPA BGCs.</title>
        <authorList>
            <person name="Waglechner N."/>
            <person name="Wright G.D."/>
        </authorList>
    </citation>
    <scope>NUCLEOTIDE SEQUENCE [LARGE SCALE GENOMIC DNA]</scope>
    <source>
        <strain evidence="2 3">A82846</strain>
    </source>
</reference>
<dbReference type="EMBL" id="QHKI01000052">
    <property type="protein sequence ID" value="RSM74335.1"/>
    <property type="molecule type" value="Genomic_DNA"/>
</dbReference>
<feature type="transmembrane region" description="Helical" evidence="1">
    <location>
        <begin position="40"/>
        <end position="58"/>
    </location>
</feature>
<dbReference type="Proteomes" id="UP000287547">
    <property type="component" value="Unassembled WGS sequence"/>
</dbReference>
<evidence type="ECO:0008006" key="4">
    <source>
        <dbReference type="Google" id="ProtNLM"/>
    </source>
</evidence>
<name>A0A428YWA5_KIBAR</name>
<proteinExistence type="predicted"/>
<protein>
    <recommendedName>
        <fullName evidence="4">DUF3093 domain-containing protein</fullName>
    </recommendedName>
</protein>
<evidence type="ECO:0000256" key="1">
    <source>
        <dbReference type="SAM" id="Phobius"/>
    </source>
</evidence>
<evidence type="ECO:0000313" key="2">
    <source>
        <dbReference type="EMBL" id="RSM74335.1"/>
    </source>
</evidence>
<keyword evidence="1" id="KW-0812">Transmembrane</keyword>
<accession>A0A428YWA5</accession>
<feature type="transmembrane region" description="Helical" evidence="1">
    <location>
        <begin position="15"/>
        <end position="33"/>
    </location>
</feature>
<sequence length="145" mass="15694">MTTGPVFYAEPGSTWWPVLWGPVFALVGAIVEWTTGPVHVVAWVIVAFLFAGAAAVWVQARRRICSVELTHLVLRQGREELPLDQIAAADEEVGTPMAARVLGGGLAVPRKFESVPVKLHDGTTVLAWAKDGEALRAALRERIDS</sequence>